<dbReference type="InterPro" id="IPR006935">
    <property type="entry name" value="Helicase/UvrB_N"/>
</dbReference>
<dbReference type="PROSITE" id="PS50035">
    <property type="entry name" value="PLD"/>
    <property type="match status" value="1"/>
</dbReference>
<dbReference type="Gene3D" id="3.40.50.300">
    <property type="entry name" value="P-loop containing nucleotide triphosphate hydrolases"/>
    <property type="match status" value="2"/>
</dbReference>
<dbReference type="PROSITE" id="PS51194">
    <property type="entry name" value="HELICASE_CTER"/>
    <property type="match status" value="1"/>
</dbReference>
<comment type="caution">
    <text evidence="4">The sequence shown here is derived from an EMBL/GenBank/DDBJ whole genome shotgun (WGS) entry which is preliminary data.</text>
</comment>
<name>A0ABV2CSN6_9RHOO</name>
<dbReference type="Pfam" id="PF04851">
    <property type="entry name" value="ResIII"/>
    <property type="match status" value="1"/>
</dbReference>
<dbReference type="SMART" id="SM00490">
    <property type="entry name" value="HELICc"/>
    <property type="match status" value="1"/>
</dbReference>
<dbReference type="Pfam" id="PF00271">
    <property type="entry name" value="Helicase_C"/>
    <property type="match status" value="1"/>
</dbReference>
<dbReference type="InterPro" id="IPR052511">
    <property type="entry name" value="ATP-dep_Helicase"/>
</dbReference>
<reference evidence="4 5" key="1">
    <citation type="submission" date="2024-07" db="EMBL/GenBank/DDBJ databases">
        <title>Uliginosibacterium paludis KCTC:42655.</title>
        <authorList>
            <person name="Kim M.K."/>
        </authorList>
    </citation>
    <scope>NUCLEOTIDE SEQUENCE [LARGE SCALE GENOMIC DNA]</scope>
    <source>
        <strain evidence="4 5">KCTC 42655</strain>
    </source>
</reference>
<dbReference type="PANTHER" id="PTHR47962:SF7">
    <property type="entry name" value="MITOCHONDRIAL ATP-DEPENDENT HELICASE IRC3-RELATED"/>
    <property type="match status" value="1"/>
</dbReference>
<feature type="domain" description="Helicase ATP-binding" evidence="2">
    <location>
        <begin position="343"/>
        <end position="499"/>
    </location>
</feature>
<dbReference type="PROSITE" id="PS51192">
    <property type="entry name" value="HELICASE_ATP_BIND_1"/>
    <property type="match status" value="1"/>
</dbReference>
<dbReference type="CDD" id="cd18799">
    <property type="entry name" value="SF2_C_EcoAI-like"/>
    <property type="match status" value="1"/>
</dbReference>
<accession>A0ABV2CSN6</accession>
<evidence type="ECO:0000313" key="4">
    <source>
        <dbReference type="EMBL" id="MET1490933.1"/>
    </source>
</evidence>
<evidence type="ECO:0000259" key="1">
    <source>
        <dbReference type="PROSITE" id="PS50035"/>
    </source>
</evidence>
<dbReference type="InterPro" id="IPR001650">
    <property type="entry name" value="Helicase_C-like"/>
</dbReference>
<protein>
    <submittedName>
        <fullName evidence="4">DUF3427 domain-containing protein</fullName>
    </submittedName>
</protein>
<proteinExistence type="predicted"/>
<dbReference type="Pfam" id="PF11907">
    <property type="entry name" value="DUF3427"/>
    <property type="match status" value="1"/>
</dbReference>
<feature type="domain" description="Helicase C-terminal" evidence="3">
    <location>
        <begin position="558"/>
        <end position="710"/>
    </location>
</feature>
<dbReference type="SUPFAM" id="SSF56024">
    <property type="entry name" value="Phospholipase D/nuclease"/>
    <property type="match status" value="1"/>
</dbReference>
<gene>
    <name evidence="4" type="ORF">ABVT11_13935</name>
</gene>
<dbReference type="SUPFAM" id="SSF52540">
    <property type="entry name" value="P-loop containing nucleoside triphosphate hydrolases"/>
    <property type="match status" value="1"/>
</dbReference>
<evidence type="ECO:0000259" key="3">
    <source>
        <dbReference type="PROSITE" id="PS51194"/>
    </source>
</evidence>
<keyword evidence="5" id="KW-1185">Reference proteome</keyword>
<dbReference type="CDD" id="cd18032">
    <property type="entry name" value="DEXHc_RE_I_III_res"/>
    <property type="match status" value="1"/>
</dbReference>
<feature type="domain" description="PLD phosphodiesterase" evidence="1">
    <location>
        <begin position="218"/>
        <end position="249"/>
    </location>
</feature>
<dbReference type="RefSeq" id="WP_345924768.1">
    <property type="nucleotide sequence ID" value="NZ_JBDIVF010000002.1"/>
</dbReference>
<dbReference type="Gene3D" id="3.30.870.10">
    <property type="entry name" value="Endonuclease Chain A"/>
    <property type="match status" value="1"/>
</dbReference>
<dbReference type="InterPro" id="IPR021835">
    <property type="entry name" value="DUF3427"/>
</dbReference>
<dbReference type="SMART" id="SM00487">
    <property type="entry name" value="DEXDc"/>
    <property type="match status" value="1"/>
</dbReference>
<organism evidence="4 5">
    <name type="scientific">Uliginosibacterium paludis</name>
    <dbReference type="NCBI Taxonomy" id="1615952"/>
    <lineage>
        <taxon>Bacteria</taxon>
        <taxon>Pseudomonadati</taxon>
        <taxon>Pseudomonadota</taxon>
        <taxon>Betaproteobacteria</taxon>
        <taxon>Rhodocyclales</taxon>
        <taxon>Zoogloeaceae</taxon>
        <taxon>Uliginosibacterium</taxon>
    </lineage>
</organism>
<dbReference type="InterPro" id="IPR014001">
    <property type="entry name" value="Helicase_ATP-bd"/>
</dbReference>
<dbReference type="EMBL" id="JBEWLZ010000008">
    <property type="protein sequence ID" value="MET1490933.1"/>
    <property type="molecule type" value="Genomic_DNA"/>
</dbReference>
<evidence type="ECO:0000313" key="5">
    <source>
        <dbReference type="Proteomes" id="UP001548590"/>
    </source>
</evidence>
<dbReference type="PANTHER" id="PTHR47962">
    <property type="entry name" value="ATP-DEPENDENT HELICASE LHR-RELATED-RELATED"/>
    <property type="match status" value="1"/>
</dbReference>
<dbReference type="Proteomes" id="UP001548590">
    <property type="component" value="Unassembled WGS sequence"/>
</dbReference>
<dbReference type="InterPro" id="IPR027417">
    <property type="entry name" value="P-loop_NTPase"/>
</dbReference>
<dbReference type="InterPro" id="IPR001736">
    <property type="entry name" value="PLipase_D/transphosphatidylase"/>
</dbReference>
<evidence type="ECO:0000259" key="2">
    <source>
        <dbReference type="PROSITE" id="PS51192"/>
    </source>
</evidence>
<sequence>MSRYLHDGLYDQLITESLHEALATQAAQIQKASLPTEFAAERIAEELCKQIARLLSELPGDDVTRLTQQLALANGLLAHLRQQVPPDQSDDLIESIADPARILQGISRRGQAQKTPEIGLAKPWLFTAGKGTPSLLQELRHEMAACDQIDILVSFITKSGVRKIGDLLKSITAVGANNKPRTKLRVITTTYIGATEVSALDELAHLTGCEVRVSLDGRRTRLHAKAWIFHRKTGFGSAYVGSANLSGAALMGGLEWTVKFTERGQGELFQRAIANFETLWADAEFQAYDPCNPSHVAELEQALNRERRGPGCSADSVPVIANQSFFDIQPKTYQLEMLQQLCAEREHGRMRNLVVAATGTGKTVVAAFDYRESSKASGGLPRLLFVAHRREILQQAQRVYREVLRDHSFGELLFDGAQPQSYDHVFTTIDSLSSRKLLDEFGADYWHTVVIDECHRMAADRFDAFAKAVHPKILLGLTATPERADGESIHRYFDCRADGSPSVELRLWHALEMQLLAPFEYYGCDDNTDFSEVPWGQAGEREAISIHVAHNLARARLVINEWRRLTGNPRRSRAIAFCVDVKHARFMTEQFNKAGIPAACIVGETDTQERHAAPGKLERGELAALVTVDLYNEGVDLPAVDTLLLLRPTQSPVVFQQQLGRGLRLAEGKDSCLVLDFVGQHRAEFRFDRLFSGITGLSKRELVESVENGFAALPPGCHIQLQQRTRNQVLSNLRSLLQHNWRRLRSELLAFCAIRGRNKVRLIEFLHEQSLDAAEIYRESNPSGWTALRRFAGLLQSAAGPEEDYLTQRLGSLLHVDDPVQIELLREIGQGCLRSVTPEIALRLQMLAYQVDGQASRVGSYTDFLARLARHPDVLQELHELAEWLDARSTARSQRISGIDALPLCLHASYGIREILTAAGYLTTEKRPRFGEGLLVLKELKTELLFVTLDKRNGYHDGIAYHDYAISADRFHWQTQNRAGPDTPTGRRYLESAENGWRYQLFVRADKASPYIACGPVVLEEANGDRPMNITWRLLTPLPARLFQKFSVLRSA</sequence>